<evidence type="ECO:0000313" key="2">
    <source>
        <dbReference type="EMBL" id="RWX26157.1"/>
    </source>
</evidence>
<feature type="region of interest" description="Disordered" evidence="1">
    <location>
        <begin position="1"/>
        <end position="62"/>
    </location>
</feature>
<evidence type="ECO:0000313" key="3">
    <source>
        <dbReference type="Proteomes" id="UP000283817"/>
    </source>
</evidence>
<dbReference type="EMBL" id="SBHX01000058">
    <property type="protein sequence ID" value="RWX26157.1"/>
    <property type="molecule type" value="Genomic_DNA"/>
</dbReference>
<proteinExistence type="predicted"/>
<dbReference type="Proteomes" id="UP000283817">
    <property type="component" value="Unassembled WGS sequence"/>
</dbReference>
<accession>A0A444HSN2</accession>
<evidence type="ECO:0000256" key="1">
    <source>
        <dbReference type="SAM" id="MobiDB-lite"/>
    </source>
</evidence>
<sequence length="62" mass="7062">MRSTRRSSRWRIENWSQRPPHPPAGTFSPRGEETRSDASFPFSPSGRRWPEGSDEGAGCSER</sequence>
<reference evidence="2 3" key="1">
    <citation type="submission" date="2019-01" db="EMBL/GenBank/DDBJ databases">
        <title>RHIZO-ID as a novel technology for direct rhizobia identification.</title>
        <authorList>
            <person name="De Meyer S.E."/>
        </authorList>
    </citation>
    <scope>NUCLEOTIDE SEQUENCE [LARGE SCALE GENOMIC DNA]</scope>
    <source>
        <strain evidence="2 3">WSM448</strain>
    </source>
</reference>
<comment type="caution">
    <text evidence="2">The sequence shown here is derived from an EMBL/GenBank/DDBJ whole genome shotgun (WGS) entry which is preliminary data.</text>
</comment>
<name>A0A444HSN2_RHILE</name>
<organism evidence="2 3">
    <name type="scientific">Rhizobium leguminosarum</name>
    <dbReference type="NCBI Taxonomy" id="384"/>
    <lineage>
        <taxon>Bacteria</taxon>
        <taxon>Pseudomonadati</taxon>
        <taxon>Pseudomonadota</taxon>
        <taxon>Alphaproteobacteria</taxon>
        <taxon>Hyphomicrobiales</taxon>
        <taxon>Rhizobiaceae</taxon>
        <taxon>Rhizobium/Agrobacterium group</taxon>
        <taxon>Rhizobium</taxon>
    </lineage>
</organism>
<dbReference type="AlphaFoldDB" id="A0A444HSN2"/>
<protein>
    <submittedName>
        <fullName evidence="2">Uncharacterized protein</fullName>
    </submittedName>
</protein>
<gene>
    <name evidence="2" type="ORF">EHI47_24095</name>
</gene>